<dbReference type="PANTHER" id="PTHR33064">
    <property type="entry name" value="POL PROTEIN"/>
    <property type="match status" value="1"/>
</dbReference>
<keyword evidence="3" id="KW-0548">Nucleotidyltransferase</keyword>
<gene>
    <name evidence="10" type="ORF">PHMEG_0009820</name>
</gene>
<dbReference type="InterPro" id="IPR043128">
    <property type="entry name" value="Rev_trsase/Diguanyl_cyclase"/>
</dbReference>
<dbReference type="OrthoDB" id="2975412at2759"/>
<keyword evidence="1" id="KW-0645">Protease</keyword>
<keyword evidence="8" id="KW-0695">RNA-directed DNA polymerase</keyword>
<evidence type="ECO:0000256" key="8">
    <source>
        <dbReference type="ARBA" id="ARBA00022918"/>
    </source>
</evidence>
<dbReference type="Gene3D" id="1.10.340.70">
    <property type="match status" value="1"/>
</dbReference>
<dbReference type="GO" id="GO:0006508">
    <property type="term" value="P:proteolysis"/>
    <property type="evidence" value="ECO:0007669"/>
    <property type="project" value="UniProtKB-KW"/>
</dbReference>
<dbReference type="InterPro" id="IPR041373">
    <property type="entry name" value="RT_RNaseH"/>
</dbReference>
<dbReference type="Pfam" id="PF17917">
    <property type="entry name" value="RT_RNaseH"/>
    <property type="match status" value="1"/>
</dbReference>
<dbReference type="GO" id="GO:0004190">
    <property type="term" value="F:aspartic-type endopeptidase activity"/>
    <property type="evidence" value="ECO:0007669"/>
    <property type="project" value="UniProtKB-KW"/>
</dbReference>
<organism evidence="10 11">
    <name type="scientific">Phytophthora megakarya</name>
    <dbReference type="NCBI Taxonomy" id="4795"/>
    <lineage>
        <taxon>Eukaryota</taxon>
        <taxon>Sar</taxon>
        <taxon>Stramenopiles</taxon>
        <taxon>Oomycota</taxon>
        <taxon>Peronosporomycetes</taxon>
        <taxon>Peronosporales</taxon>
        <taxon>Peronosporaceae</taxon>
        <taxon>Phytophthora</taxon>
    </lineage>
</organism>
<dbReference type="Gene3D" id="3.30.70.270">
    <property type="match status" value="1"/>
</dbReference>
<dbReference type="GO" id="GO:0003964">
    <property type="term" value="F:RNA-directed DNA polymerase activity"/>
    <property type="evidence" value="ECO:0007669"/>
    <property type="project" value="UniProtKB-KW"/>
</dbReference>
<evidence type="ECO:0000256" key="2">
    <source>
        <dbReference type="ARBA" id="ARBA00022679"/>
    </source>
</evidence>
<protein>
    <submittedName>
        <fullName evidence="10">Retrotransposable element</fullName>
    </submittedName>
</protein>
<sequence>MGLANAPAIFNAGIRAVSADFHDICQSYFDDIYVFTRGHNIQDHLDALGRVNFTVDAGPMFDLLESTAKQIPWTDELLQHFNLLKQTIHQTPVLGIAYFSRKVFLRMDASEFAMGGRKYKATEVNYSIREKELLAILFGLRNWRVYLLDQSFVSKQTPRAWKRYSNRKVSHVAFLDDGIPRRPDFEDNPEVVTLAKIMTRAELREQISTNLPANKACHAIRPYHISFVDHLKNPSTSQSPALVIKHLDRYSLSDNNKVYQAHHDSKSRVVIPRLREITEALIAEFRDSPVYGHPVIDRTSRLVEANYFWPN</sequence>
<dbReference type="AlphaFoldDB" id="A0A225WFU5"/>
<evidence type="ECO:0000256" key="3">
    <source>
        <dbReference type="ARBA" id="ARBA00022695"/>
    </source>
</evidence>
<reference evidence="11" key="1">
    <citation type="submission" date="2017-03" db="EMBL/GenBank/DDBJ databases">
        <title>Phytopthora megakarya and P. palmivora, two closely related causual agents of cacao black pod achieved similar genome size and gene model numbers by different mechanisms.</title>
        <authorList>
            <person name="Ali S."/>
            <person name="Shao J."/>
            <person name="Larry D.J."/>
            <person name="Kronmiller B."/>
            <person name="Shen D."/>
            <person name="Strem M.D."/>
            <person name="Melnick R.L."/>
            <person name="Guiltinan M.J."/>
            <person name="Tyler B.M."/>
            <person name="Meinhardt L.W."/>
            <person name="Bailey B.A."/>
        </authorList>
    </citation>
    <scope>NUCLEOTIDE SEQUENCE [LARGE SCALE GENOMIC DNA]</scope>
    <source>
        <strain evidence="11">zdho120</strain>
    </source>
</reference>
<keyword evidence="5" id="KW-0064">Aspartyl protease</keyword>
<keyword evidence="6" id="KW-0255">Endonuclease</keyword>
<dbReference type="InterPro" id="IPR043502">
    <property type="entry name" value="DNA/RNA_pol_sf"/>
</dbReference>
<dbReference type="SUPFAM" id="SSF56672">
    <property type="entry name" value="DNA/RNA polymerases"/>
    <property type="match status" value="1"/>
</dbReference>
<evidence type="ECO:0000256" key="4">
    <source>
        <dbReference type="ARBA" id="ARBA00022722"/>
    </source>
</evidence>
<dbReference type="Proteomes" id="UP000198211">
    <property type="component" value="Unassembled WGS sequence"/>
</dbReference>
<keyword evidence="7" id="KW-0378">Hydrolase</keyword>
<keyword evidence="4" id="KW-0540">Nuclease</keyword>
<evidence type="ECO:0000313" key="10">
    <source>
        <dbReference type="EMBL" id="OWZ16392.1"/>
    </source>
</evidence>
<dbReference type="PANTHER" id="PTHR33064:SF37">
    <property type="entry name" value="RIBONUCLEASE H"/>
    <property type="match status" value="1"/>
</dbReference>
<evidence type="ECO:0000256" key="5">
    <source>
        <dbReference type="ARBA" id="ARBA00022750"/>
    </source>
</evidence>
<evidence type="ECO:0000313" key="11">
    <source>
        <dbReference type="Proteomes" id="UP000198211"/>
    </source>
</evidence>
<dbReference type="InterPro" id="IPR051320">
    <property type="entry name" value="Viral_Replic_Matur_Polypro"/>
</dbReference>
<comment type="caution">
    <text evidence="10">The sequence shown here is derived from an EMBL/GenBank/DDBJ whole genome shotgun (WGS) entry which is preliminary data.</text>
</comment>
<proteinExistence type="predicted"/>
<evidence type="ECO:0000256" key="1">
    <source>
        <dbReference type="ARBA" id="ARBA00022670"/>
    </source>
</evidence>
<feature type="domain" description="Reverse transcriptase RNase H-like" evidence="9">
    <location>
        <begin position="116"/>
        <end position="153"/>
    </location>
</feature>
<evidence type="ECO:0000259" key="9">
    <source>
        <dbReference type="Pfam" id="PF17917"/>
    </source>
</evidence>
<dbReference type="EMBL" id="NBNE01000941">
    <property type="protein sequence ID" value="OWZ16392.1"/>
    <property type="molecule type" value="Genomic_DNA"/>
</dbReference>
<evidence type="ECO:0000256" key="7">
    <source>
        <dbReference type="ARBA" id="ARBA00022801"/>
    </source>
</evidence>
<accession>A0A225WFU5</accession>
<dbReference type="GO" id="GO:0004519">
    <property type="term" value="F:endonuclease activity"/>
    <property type="evidence" value="ECO:0007669"/>
    <property type="project" value="UniProtKB-KW"/>
</dbReference>
<keyword evidence="2" id="KW-0808">Transferase</keyword>
<keyword evidence="11" id="KW-1185">Reference proteome</keyword>
<evidence type="ECO:0000256" key="6">
    <source>
        <dbReference type="ARBA" id="ARBA00022759"/>
    </source>
</evidence>
<name>A0A225WFU5_9STRA</name>